<dbReference type="SUPFAM" id="SSF56935">
    <property type="entry name" value="Porins"/>
    <property type="match status" value="1"/>
</dbReference>
<evidence type="ECO:0000313" key="2">
    <source>
        <dbReference type="Proteomes" id="UP000321578"/>
    </source>
</evidence>
<dbReference type="AlphaFoldDB" id="A0A5C6ZC82"/>
<name>A0A5C6ZC82_9FLAO</name>
<dbReference type="InterPro" id="IPR008969">
    <property type="entry name" value="CarboxyPept-like_regulatory"/>
</dbReference>
<accession>A0A5C6ZC82</accession>
<keyword evidence="2" id="KW-1185">Reference proteome</keyword>
<dbReference type="EMBL" id="VORO01000043">
    <property type="protein sequence ID" value="TXD86692.1"/>
    <property type="molecule type" value="Genomic_DNA"/>
</dbReference>
<reference evidence="1 2" key="1">
    <citation type="submission" date="2019-08" db="EMBL/GenBank/DDBJ databases">
        <title>Genomes of Subsaximicrobium wynnwilliamsii strains.</title>
        <authorList>
            <person name="Bowman J.P."/>
        </authorList>
    </citation>
    <scope>NUCLEOTIDE SEQUENCE [LARGE SCALE GENOMIC DNA]</scope>
    <source>
        <strain evidence="1 2">2-80-2</strain>
    </source>
</reference>
<keyword evidence="1" id="KW-0121">Carboxypeptidase</keyword>
<keyword evidence="1" id="KW-0378">Hydrolase</keyword>
<dbReference type="Gene3D" id="2.60.40.1120">
    <property type="entry name" value="Carboxypeptidase-like, regulatory domain"/>
    <property type="match status" value="1"/>
</dbReference>
<gene>
    <name evidence="1" type="ORF">ESY86_19580</name>
</gene>
<proteinExistence type="predicted"/>
<dbReference type="OrthoDB" id="603275at2"/>
<organism evidence="1 2">
    <name type="scientific">Subsaximicrobium wynnwilliamsii</name>
    <dbReference type="NCBI Taxonomy" id="291179"/>
    <lineage>
        <taxon>Bacteria</taxon>
        <taxon>Pseudomonadati</taxon>
        <taxon>Bacteroidota</taxon>
        <taxon>Flavobacteriia</taxon>
        <taxon>Flavobacteriales</taxon>
        <taxon>Flavobacteriaceae</taxon>
        <taxon>Subsaximicrobium</taxon>
    </lineage>
</organism>
<dbReference type="SUPFAM" id="SSF49464">
    <property type="entry name" value="Carboxypeptidase regulatory domain-like"/>
    <property type="match status" value="1"/>
</dbReference>
<comment type="caution">
    <text evidence="1">The sequence shown here is derived from an EMBL/GenBank/DDBJ whole genome shotgun (WGS) entry which is preliminary data.</text>
</comment>
<keyword evidence="1" id="KW-0645">Protease</keyword>
<dbReference type="Proteomes" id="UP000321578">
    <property type="component" value="Unassembled WGS sequence"/>
</dbReference>
<dbReference type="RefSeq" id="WP_147088408.1">
    <property type="nucleotide sequence ID" value="NZ_VORN01000042.1"/>
</dbReference>
<dbReference type="GO" id="GO:0004180">
    <property type="term" value="F:carboxypeptidase activity"/>
    <property type="evidence" value="ECO:0007669"/>
    <property type="project" value="UniProtKB-KW"/>
</dbReference>
<evidence type="ECO:0000313" key="1">
    <source>
        <dbReference type="EMBL" id="TXD86692.1"/>
    </source>
</evidence>
<sequence>MRNYICLMHILFNCFVFSQDYKINGNLYSVENTPITNAIIVVYQGGKIVAYTYSTSNGSYEATFKLNNVNLTNLKIVANGLGYQHQEKSVSIKKKSAVTVDFTLVKKIEQLDEVVIEAWEKIKVKRDTITYKVSAFRDGSESVVEDLLKNIPGIEVSSDGNIKVNGKSIDKLLIEGDDLFDDKYKLLTKNLDANNIEEVEVLNNFEDNPVLKQFQDSEKVALNLKLKADKKNVWFGNIDLGTGYNKRYNTTANIGLLKKKIKLFNLSNLNSIGNTAISQVKNTGIIDFNSLAADKKNEKTNNEFVNIDNLSSSNFSNNEDIFNNSFLNSLSFVTHLSKQTKLRSLTYFTYDDVNKQNNNLTEYFIEPETISFTEQNTIDIKDISFATELELKHYSKNETYFTYDFTFENNPTETRGNLIFNNDNINQLQDDKRHNLFNHLNITKKISDKTLLLTYAYLGINNTHQNYTIEPNIFSDIFNNNENSTIKQNSKTPLSYYGIISEFVAKGIKSEYGFEFSATVDKDKIESQFKFDNQTAIDTLTNNLDYKNSRLAITSKYNYNISRLFKISSSLKISQNYIKLNDSKQQFFFVNPKIRFHTKKTKIGNFGISYGFQNNLPQSKYLTENFILTNYRTFNRGLDNIQQINNHSFGFYYTFNNYKKQFLINSFLMHSFSDKSYGLNSLLSENANFNQYQIIDGGKLTNYNLSITRYLKALSSTLKLSTQQFWSRNPIILNNTISEVINYNSNYRIQGTTYFKIPLNFKFGFQYNYSKGEFDSQISSNNYIESNLDTTLKLSDKWFFKIENNFYSIIENNYLFVNANLNYNPENSRFSYRISANNLSNITEFKDVFISEFQRNETNFRILPRYLIMNVKYRF</sequence>
<protein>
    <submittedName>
        <fullName evidence="1">Carboxypeptidase-like regulatory domain-containing protein</fullName>
    </submittedName>
</protein>